<dbReference type="EMBL" id="JANCPR020000019">
    <property type="protein sequence ID" value="MDJ1134258.1"/>
    <property type="molecule type" value="Genomic_DNA"/>
</dbReference>
<dbReference type="RefSeq" id="WP_274045856.1">
    <property type="nucleotide sequence ID" value="NZ_JANCPR020000019.1"/>
</dbReference>
<evidence type="ECO:0000313" key="3">
    <source>
        <dbReference type="EMBL" id="MDJ1134258.1"/>
    </source>
</evidence>
<feature type="chain" id="PRO_5047531557" evidence="2">
    <location>
        <begin position="22"/>
        <end position="219"/>
    </location>
</feature>
<comment type="caution">
    <text evidence="3">The sequence shown here is derived from an EMBL/GenBank/DDBJ whole genome shotgun (WGS) entry which is preliminary data.</text>
</comment>
<keyword evidence="2" id="KW-0732">Signal</keyword>
<gene>
    <name evidence="3" type="ORF">NMN56_020295</name>
</gene>
<accession>A0ABT6ZYW0</accession>
<organism evidence="3 4">
    <name type="scientific">Streptomyces iconiensis</name>
    <dbReference type="NCBI Taxonomy" id="1384038"/>
    <lineage>
        <taxon>Bacteria</taxon>
        <taxon>Bacillati</taxon>
        <taxon>Actinomycetota</taxon>
        <taxon>Actinomycetes</taxon>
        <taxon>Kitasatosporales</taxon>
        <taxon>Streptomycetaceae</taxon>
        <taxon>Streptomyces</taxon>
    </lineage>
</organism>
<feature type="signal peptide" evidence="2">
    <location>
        <begin position="1"/>
        <end position="21"/>
    </location>
</feature>
<sequence length="219" mass="22648">MDKRRTVRRAALLLVIGYALGHLPGSPSGAHGAPPSPLTQPAPPHHGRPPHSCEAKALPRSAPANSAAETAARAVLACLKDAVDQHAPSRRGATLRADALTVTGLYCGPKGDGGCRARRVTLDGAHVGYPGRSGEPGSCTHARHITLTGDVRLRADLISGRAFGLLPLSLSTATVPPVPFPYLHLTDVSAAGLWSRARHATTQGARITPGGTGHDGCRH</sequence>
<feature type="region of interest" description="Disordered" evidence="1">
    <location>
        <begin position="26"/>
        <end position="66"/>
    </location>
</feature>
<feature type="compositionally biased region" description="Pro residues" evidence="1">
    <location>
        <begin position="34"/>
        <end position="44"/>
    </location>
</feature>
<protein>
    <submittedName>
        <fullName evidence="3">Uncharacterized protein</fullName>
    </submittedName>
</protein>
<evidence type="ECO:0000313" key="4">
    <source>
        <dbReference type="Proteomes" id="UP001214441"/>
    </source>
</evidence>
<dbReference type="Proteomes" id="UP001214441">
    <property type="component" value="Unassembled WGS sequence"/>
</dbReference>
<evidence type="ECO:0000256" key="2">
    <source>
        <dbReference type="SAM" id="SignalP"/>
    </source>
</evidence>
<name>A0ABT6ZYW0_9ACTN</name>
<proteinExistence type="predicted"/>
<keyword evidence="4" id="KW-1185">Reference proteome</keyword>
<evidence type="ECO:0000256" key="1">
    <source>
        <dbReference type="SAM" id="MobiDB-lite"/>
    </source>
</evidence>
<reference evidence="3 4" key="1">
    <citation type="submission" date="2023-05" db="EMBL/GenBank/DDBJ databases">
        <title>Streptantibioticus silvisoli sp. nov., acidotolerant actinomycetes 1 from pine litter.</title>
        <authorList>
            <person name="Swiecimska M."/>
            <person name="Golinska P."/>
            <person name="Sangal V."/>
            <person name="Wachnowicz B."/>
            <person name="Goodfellow M."/>
        </authorList>
    </citation>
    <scope>NUCLEOTIDE SEQUENCE [LARGE SCALE GENOMIC DNA]</scope>
    <source>
        <strain evidence="3 4">DSM 42109</strain>
    </source>
</reference>